<evidence type="ECO:0000256" key="1">
    <source>
        <dbReference type="SAM" id="Phobius"/>
    </source>
</evidence>
<evidence type="ECO:0000313" key="2">
    <source>
        <dbReference type="EMBL" id="MBV6343660.1"/>
    </source>
</evidence>
<gene>
    <name evidence="2" type="ORF">HWQ67_19000</name>
</gene>
<accession>A0ABS6S4T2</accession>
<dbReference type="EMBL" id="JABXWD010000722">
    <property type="protein sequence ID" value="MBV6343660.1"/>
    <property type="molecule type" value="Genomic_DNA"/>
</dbReference>
<proteinExistence type="predicted"/>
<keyword evidence="1" id="KW-0812">Transmembrane</keyword>
<name>A0ABS6S4T2_9BACT</name>
<reference evidence="2 3" key="1">
    <citation type="journal article" date="2020" name="J Geophys Res Biogeosci">
        <title>Magnetotaxis as an Adaptation to Enable Bacterial Shuttling of Microbial Sulfur and Sulfur Cycling Across Aquatic Oxic#Anoxic Interfaces.</title>
        <authorList>
            <person name="Li J."/>
            <person name="Liu P."/>
            <person name="Wang J."/>
            <person name="Roberts A.P."/>
            <person name="Pan Y."/>
        </authorList>
    </citation>
    <scope>NUCLEOTIDE SEQUENCE [LARGE SCALE GENOMIC DNA]</scope>
    <source>
        <strain evidence="2 3">MYR-1_YQ</strain>
    </source>
</reference>
<keyword evidence="3" id="KW-1185">Reference proteome</keyword>
<evidence type="ECO:0008006" key="4">
    <source>
        <dbReference type="Google" id="ProtNLM"/>
    </source>
</evidence>
<feature type="transmembrane region" description="Helical" evidence="1">
    <location>
        <begin position="320"/>
        <end position="338"/>
    </location>
</feature>
<keyword evidence="1" id="KW-0472">Membrane</keyword>
<keyword evidence="1" id="KW-1133">Transmembrane helix</keyword>
<sequence length="359" mass="40700">MYVVEAKRKDWGHAKQGLLDAWVFGYPLLAGAWLDADRVAKLYYTEGPKKLAEECDGEFTLIFREVQQKGQDETHDVWTICTSRYGMYSPWHDKDYVISPNLGDFINGKSKLNPQTALEYLSFGYGTTAFTVSGMSHIEGVRQFPPATIIKIEGGQPVSQEAYWKPFHAITEERIDKQWARERFNKQVEQALESSRAAILPITGGKDTRTLLSAYVMNGSKPSRAWTHVGDKKDTAIAAHICKHYHIPHIIYDDNSYDDMDFMDGMVSGVSYRHMNRSAQIEFGKGDGVMILGTTGNEIWRARLTIPIVKELQKRDRARAIMVALCTSIYFPLLPLVYTFDPEYEVVKIVDGLLSQAPK</sequence>
<feature type="non-terminal residue" evidence="2">
    <location>
        <position position="359"/>
    </location>
</feature>
<protein>
    <recommendedName>
        <fullName evidence="4">Asparagine synthase</fullName>
    </recommendedName>
</protein>
<organism evidence="2 3">
    <name type="scientific">Candidatus Magnetobacterium casense</name>
    <dbReference type="NCBI Taxonomy" id="1455061"/>
    <lineage>
        <taxon>Bacteria</taxon>
        <taxon>Pseudomonadati</taxon>
        <taxon>Nitrospirota</taxon>
        <taxon>Thermodesulfovibrionia</taxon>
        <taxon>Thermodesulfovibrionales</taxon>
        <taxon>Candidatus Magnetobacteriaceae</taxon>
        <taxon>Candidatus Magnetobacterium</taxon>
    </lineage>
</organism>
<evidence type="ECO:0000313" key="3">
    <source>
        <dbReference type="Proteomes" id="UP001196980"/>
    </source>
</evidence>
<dbReference type="Proteomes" id="UP001196980">
    <property type="component" value="Unassembled WGS sequence"/>
</dbReference>
<dbReference type="RefSeq" id="WP_218254277.1">
    <property type="nucleotide sequence ID" value="NZ_JABXWD010000722.1"/>
</dbReference>
<comment type="caution">
    <text evidence="2">The sequence shown here is derived from an EMBL/GenBank/DDBJ whole genome shotgun (WGS) entry which is preliminary data.</text>
</comment>